<dbReference type="AlphaFoldDB" id="A0A830FNH6"/>
<organism evidence="3 4">
    <name type="scientific">Halocalculus aciditolerans</name>
    <dbReference type="NCBI Taxonomy" id="1383812"/>
    <lineage>
        <taxon>Archaea</taxon>
        <taxon>Methanobacteriati</taxon>
        <taxon>Methanobacteriota</taxon>
        <taxon>Stenosarchaea group</taxon>
        <taxon>Halobacteria</taxon>
        <taxon>Halobacteriales</taxon>
        <taxon>Halobacteriaceae</taxon>
        <taxon>Halocalculus</taxon>
    </lineage>
</organism>
<dbReference type="Pfam" id="PF24422">
    <property type="entry name" value="DUF7552"/>
    <property type="match status" value="1"/>
</dbReference>
<evidence type="ECO:0000259" key="2">
    <source>
        <dbReference type="Pfam" id="PF24422"/>
    </source>
</evidence>
<dbReference type="EMBL" id="BMPG01000005">
    <property type="protein sequence ID" value="GGL70565.1"/>
    <property type="molecule type" value="Genomic_DNA"/>
</dbReference>
<dbReference type="InterPro" id="IPR055973">
    <property type="entry name" value="DUF7551"/>
</dbReference>
<sequence>MVGRTLAEIHERLQTLATPNGPYYLACARTGDRPTPSGDRRYPDRATAATAADLVDAYRDELRTYDPRLPHYDVIVRELPADTDVPPAAGPPTTDRTEFCHEVAAAVFESLSGGGFRDAERAVMDAYLGTAETVTDPDDLCLLLLRSMGAVLDETLDAHEQEVVLNRAAGRLDTVRLGDDALDDALDALARAGLLTDYHIDAPRPTGDASGPPEDASRPAATDHVVRLDGYALSEGNHVLTLPVAVELLRRRPGVDVQFSPIAGPAAGFRVAVADRARHEPCGLLRVPGR</sequence>
<dbReference type="Proteomes" id="UP000607197">
    <property type="component" value="Unassembled WGS sequence"/>
</dbReference>
<gene>
    <name evidence="3" type="ORF">GCM10009039_30760</name>
</gene>
<dbReference type="OrthoDB" id="342580at2157"/>
<reference evidence="3" key="1">
    <citation type="journal article" date="2014" name="Int. J. Syst. Evol. Microbiol.">
        <title>Complete genome sequence of Corynebacterium casei LMG S-19264T (=DSM 44701T), isolated from a smear-ripened cheese.</title>
        <authorList>
            <consortium name="US DOE Joint Genome Institute (JGI-PGF)"/>
            <person name="Walter F."/>
            <person name="Albersmeier A."/>
            <person name="Kalinowski J."/>
            <person name="Ruckert C."/>
        </authorList>
    </citation>
    <scope>NUCLEOTIDE SEQUENCE</scope>
    <source>
        <strain evidence="3">JCM 19596</strain>
    </source>
</reference>
<dbReference type="InterPro" id="IPR055974">
    <property type="entry name" value="DUF7552"/>
</dbReference>
<keyword evidence="4" id="KW-1185">Reference proteome</keyword>
<accession>A0A830FNH6</accession>
<reference evidence="3" key="2">
    <citation type="submission" date="2020-09" db="EMBL/GenBank/DDBJ databases">
        <authorList>
            <person name="Sun Q."/>
            <person name="Ohkuma M."/>
        </authorList>
    </citation>
    <scope>NUCLEOTIDE SEQUENCE</scope>
    <source>
        <strain evidence="3">JCM 19596</strain>
    </source>
</reference>
<comment type="caution">
    <text evidence="3">The sequence shown here is derived from an EMBL/GenBank/DDBJ whole genome shotgun (WGS) entry which is preliminary data.</text>
</comment>
<proteinExistence type="predicted"/>
<feature type="domain" description="DUF7551" evidence="1">
    <location>
        <begin position="97"/>
        <end position="288"/>
    </location>
</feature>
<evidence type="ECO:0000313" key="4">
    <source>
        <dbReference type="Proteomes" id="UP000607197"/>
    </source>
</evidence>
<protein>
    <submittedName>
        <fullName evidence="3">Uncharacterized protein</fullName>
    </submittedName>
</protein>
<dbReference type="Pfam" id="PF24420">
    <property type="entry name" value="DUF7551"/>
    <property type="match status" value="1"/>
</dbReference>
<dbReference type="RefSeq" id="WP_188980522.1">
    <property type="nucleotide sequence ID" value="NZ_BMPG01000005.1"/>
</dbReference>
<name>A0A830FNH6_9EURY</name>
<evidence type="ECO:0000259" key="1">
    <source>
        <dbReference type="Pfam" id="PF24420"/>
    </source>
</evidence>
<evidence type="ECO:0000313" key="3">
    <source>
        <dbReference type="EMBL" id="GGL70565.1"/>
    </source>
</evidence>
<feature type="domain" description="DUF7552" evidence="2">
    <location>
        <begin position="5"/>
        <end position="78"/>
    </location>
</feature>